<feature type="compositionally biased region" description="Low complexity" evidence="9">
    <location>
        <begin position="12"/>
        <end position="26"/>
    </location>
</feature>
<evidence type="ECO:0000256" key="6">
    <source>
        <dbReference type="ARBA" id="ARBA00022833"/>
    </source>
</evidence>
<evidence type="ECO:0000256" key="9">
    <source>
        <dbReference type="SAM" id="MobiDB-lite"/>
    </source>
</evidence>
<comment type="subcellular location">
    <subcellularLocation>
        <location evidence="1">Cytoplasm</location>
        <location evidence="1">Cytoskeleton</location>
    </subcellularLocation>
</comment>
<feature type="compositionally biased region" description="Polar residues" evidence="9">
    <location>
        <begin position="1"/>
        <end position="11"/>
    </location>
</feature>
<feature type="compositionally biased region" description="Low complexity" evidence="9">
    <location>
        <begin position="600"/>
        <end position="609"/>
    </location>
</feature>
<dbReference type="PANTHER" id="PTHR12673:SF270">
    <property type="entry name" value="FYVE-TYPE DOMAIN-CONTAINING PROTEIN"/>
    <property type="match status" value="1"/>
</dbReference>
<dbReference type="GO" id="GO:0005085">
    <property type="term" value="F:guanyl-nucleotide exchange factor activity"/>
    <property type="evidence" value="ECO:0007669"/>
    <property type="project" value="UniProtKB-KW"/>
</dbReference>
<keyword evidence="4" id="KW-0479">Metal-binding</keyword>
<evidence type="ECO:0000256" key="7">
    <source>
        <dbReference type="ARBA" id="ARBA00023212"/>
    </source>
</evidence>
<dbReference type="InterPro" id="IPR035899">
    <property type="entry name" value="DBL_dom_sf"/>
</dbReference>
<proteinExistence type="predicted"/>
<dbReference type="InterPro" id="IPR051092">
    <property type="entry name" value="FYVE_RhoGEF_PH"/>
</dbReference>
<dbReference type="Pfam" id="PF01363">
    <property type="entry name" value="FYVE"/>
    <property type="match status" value="1"/>
</dbReference>
<dbReference type="InterPro" id="IPR000219">
    <property type="entry name" value="DH_dom"/>
</dbReference>
<dbReference type="AlphaFoldDB" id="A0AAJ6CL87"/>
<evidence type="ECO:0000313" key="14">
    <source>
        <dbReference type="Proteomes" id="UP001217582"/>
    </source>
</evidence>
<dbReference type="PROSITE" id="PS50003">
    <property type="entry name" value="PH_DOMAIN"/>
    <property type="match status" value="1"/>
</dbReference>
<accession>A0AAJ6CL87</accession>
<organism evidence="13 14">
    <name type="scientific">Malassezia arunalokei</name>
    <dbReference type="NCBI Taxonomy" id="1514897"/>
    <lineage>
        <taxon>Eukaryota</taxon>
        <taxon>Fungi</taxon>
        <taxon>Dikarya</taxon>
        <taxon>Basidiomycota</taxon>
        <taxon>Ustilaginomycotina</taxon>
        <taxon>Malasseziomycetes</taxon>
        <taxon>Malasseziales</taxon>
        <taxon>Malasseziaceae</taxon>
        <taxon>Malassezia</taxon>
    </lineage>
</organism>
<dbReference type="PANTHER" id="PTHR12673">
    <property type="entry name" value="FACIOGENITAL DYSPLASIA PROTEIN"/>
    <property type="match status" value="1"/>
</dbReference>
<keyword evidence="14" id="KW-1185">Reference proteome</keyword>
<dbReference type="Proteomes" id="UP001217582">
    <property type="component" value="Chromosome 7"/>
</dbReference>
<evidence type="ECO:0000256" key="1">
    <source>
        <dbReference type="ARBA" id="ARBA00004245"/>
    </source>
</evidence>
<dbReference type="InterPro" id="IPR001849">
    <property type="entry name" value="PH_domain"/>
</dbReference>
<evidence type="ECO:0000256" key="4">
    <source>
        <dbReference type="ARBA" id="ARBA00022723"/>
    </source>
</evidence>
<dbReference type="Gene3D" id="1.20.900.10">
    <property type="entry name" value="Dbl homology (DH) domain"/>
    <property type="match status" value="1"/>
</dbReference>
<name>A0AAJ6CL87_9BASI</name>
<protein>
    <recommendedName>
        <fullName evidence="15">FYVE, RhoGEF and PH domain-containing protein 6</fullName>
    </recommendedName>
</protein>
<feature type="compositionally biased region" description="Polar residues" evidence="9">
    <location>
        <begin position="479"/>
        <end position="502"/>
    </location>
</feature>
<dbReference type="SUPFAM" id="SSF50729">
    <property type="entry name" value="PH domain-like"/>
    <property type="match status" value="1"/>
</dbReference>
<dbReference type="PROSITE" id="PS50178">
    <property type="entry name" value="ZF_FYVE"/>
    <property type="match status" value="1"/>
</dbReference>
<dbReference type="Gene3D" id="2.30.29.30">
    <property type="entry name" value="Pleckstrin-homology domain (PH domain)/Phosphotyrosine-binding domain (PTB)"/>
    <property type="match status" value="1"/>
</dbReference>
<feature type="region of interest" description="Disordered" evidence="9">
    <location>
        <begin position="698"/>
        <end position="737"/>
    </location>
</feature>
<dbReference type="Gene3D" id="3.30.40.10">
    <property type="entry name" value="Zinc/RING finger domain, C3HC4 (zinc finger)"/>
    <property type="match status" value="1"/>
</dbReference>
<dbReference type="InterPro" id="IPR011011">
    <property type="entry name" value="Znf_FYVE_PHD"/>
</dbReference>
<reference evidence="13 14" key="1">
    <citation type="submission" date="2023-03" db="EMBL/GenBank/DDBJ databases">
        <title>Mating type loci evolution in Malassezia.</title>
        <authorList>
            <person name="Coelho M.A."/>
        </authorList>
    </citation>
    <scope>NUCLEOTIDE SEQUENCE [LARGE SCALE GENOMIC DNA]</scope>
    <source>
        <strain evidence="13 14">CBS 13387</strain>
    </source>
</reference>
<dbReference type="GO" id="GO:0005737">
    <property type="term" value="C:cytoplasm"/>
    <property type="evidence" value="ECO:0007669"/>
    <property type="project" value="TreeGrafter"/>
</dbReference>
<dbReference type="SUPFAM" id="SSF48065">
    <property type="entry name" value="DBL homology domain (DH-domain)"/>
    <property type="match status" value="1"/>
</dbReference>
<sequence>MSATSGTSASVAQRQRSRTSATRPRSSILMLSNMDRRLSLGEQSYARHLLWEEPASSEHTASSPTMPDHQISKRKCLAVEMYETEKAYVRVLMHVDKLYYTPLLMSLQDTHPILSRGAVNRIFANFYDILQLSKELLFRLEERIGNPMRLLADKTPVQVPEWDPAHDTIGDLLVPILPFLKVYALFMQNFSHAMQCIESERRTNDRFRVFLAHANQHYDHESPHGVSLGLEAQLLNIVQRVPRYRMLLRSLLQHTPVTHKDHAWLAGSFSVVDHIARSVNEHIRQHELTMTAITLQRTLIGLDEPLVVPGRRLLKHGTLLKTRRKDIQPRRFYLFSDCMIVAAASSLDESDKSWPRLSHSFEGELSDVLPSTFGMLHLTNKLHLSDVTVISYDDIEVPLPAPAERPVPFLRHKFEILSPQCSFSLYAPSQAAKHSWVTAIREAQDEFWTSLPSIRKSLELSERPSSFASMSSEGGSANGGTASHSTTDGETTTSSASSRTGHTRSASMTSLFASSASLPLLEEYHAPVWVPDSLVSRCKRCSEPFSFWRRKHHCRLCGYVFCATCCSGAVLVRTESPHMAHVRARVCVACYTSNFRSSMPCSPRMPSTSLSSPTHEPPSPAWRGTSLRPMLHTVPASSAQASPPASMPTKAVLQSLTNTPIARKSHHRQWSIVSVPREAHPADPRPRVQVETKTTGLPTLDQHIPSNSAMPTSASMPALASHAPLPRRSASRETLHASQAVSWLQSLLPP</sequence>
<evidence type="ECO:0008006" key="15">
    <source>
        <dbReference type="Google" id="ProtNLM"/>
    </source>
</evidence>
<feature type="compositionally biased region" description="Low complexity" evidence="9">
    <location>
        <begin position="466"/>
        <end position="475"/>
    </location>
</feature>
<keyword evidence="6" id="KW-0862">Zinc</keyword>
<dbReference type="SMART" id="SM00233">
    <property type="entry name" value="PH"/>
    <property type="match status" value="1"/>
</dbReference>
<dbReference type="Pfam" id="PF00621">
    <property type="entry name" value="RhoGEF"/>
    <property type="match status" value="1"/>
</dbReference>
<evidence type="ECO:0000256" key="8">
    <source>
        <dbReference type="PROSITE-ProRule" id="PRU00091"/>
    </source>
</evidence>
<dbReference type="GO" id="GO:0008270">
    <property type="term" value="F:zinc ion binding"/>
    <property type="evidence" value="ECO:0007669"/>
    <property type="project" value="UniProtKB-KW"/>
</dbReference>
<feature type="domain" description="DH" evidence="11">
    <location>
        <begin position="73"/>
        <end position="282"/>
    </location>
</feature>
<dbReference type="CDD" id="cd00160">
    <property type="entry name" value="RhoGEF"/>
    <property type="match status" value="1"/>
</dbReference>
<evidence type="ECO:0000259" key="12">
    <source>
        <dbReference type="PROSITE" id="PS50178"/>
    </source>
</evidence>
<keyword evidence="5 8" id="KW-0863">Zinc-finger</keyword>
<feature type="region of interest" description="Disordered" evidence="9">
    <location>
        <begin position="1"/>
        <end position="26"/>
    </location>
</feature>
<feature type="region of interest" description="Disordered" evidence="9">
    <location>
        <begin position="600"/>
        <end position="626"/>
    </location>
</feature>
<dbReference type="PROSITE" id="PS50010">
    <property type="entry name" value="DH_2"/>
    <property type="match status" value="1"/>
</dbReference>
<evidence type="ECO:0000256" key="3">
    <source>
        <dbReference type="ARBA" id="ARBA00022658"/>
    </source>
</evidence>
<dbReference type="InterPro" id="IPR000306">
    <property type="entry name" value="Znf_FYVE"/>
</dbReference>
<evidence type="ECO:0000313" key="13">
    <source>
        <dbReference type="EMBL" id="WFD17469.1"/>
    </source>
</evidence>
<keyword evidence="7" id="KW-0206">Cytoskeleton</keyword>
<evidence type="ECO:0000256" key="5">
    <source>
        <dbReference type="ARBA" id="ARBA00022771"/>
    </source>
</evidence>
<dbReference type="InterPro" id="IPR013083">
    <property type="entry name" value="Znf_RING/FYVE/PHD"/>
</dbReference>
<feature type="domain" description="FYVE-type" evidence="12">
    <location>
        <begin position="532"/>
        <end position="595"/>
    </location>
</feature>
<feature type="domain" description="PH" evidence="10">
    <location>
        <begin position="312"/>
        <end position="445"/>
    </location>
</feature>
<dbReference type="SMART" id="SM00325">
    <property type="entry name" value="RhoGEF"/>
    <property type="match status" value="1"/>
</dbReference>
<dbReference type="InterPro" id="IPR017455">
    <property type="entry name" value="Znf_FYVE-rel"/>
</dbReference>
<evidence type="ECO:0000259" key="11">
    <source>
        <dbReference type="PROSITE" id="PS50010"/>
    </source>
</evidence>
<dbReference type="GO" id="GO:0005856">
    <property type="term" value="C:cytoskeleton"/>
    <property type="evidence" value="ECO:0007669"/>
    <property type="project" value="UniProtKB-SubCell"/>
</dbReference>
<dbReference type="SMART" id="SM00064">
    <property type="entry name" value="FYVE"/>
    <property type="match status" value="1"/>
</dbReference>
<feature type="region of interest" description="Disordered" evidence="9">
    <location>
        <begin position="466"/>
        <end position="502"/>
    </location>
</feature>
<dbReference type="SUPFAM" id="SSF57903">
    <property type="entry name" value="FYVE/PHD zinc finger"/>
    <property type="match status" value="1"/>
</dbReference>
<dbReference type="InterPro" id="IPR011993">
    <property type="entry name" value="PH-like_dom_sf"/>
</dbReference>
<dbReference type="EMBL" id="CP119922">
    <property type="protein sequence ID" value="WFD17469.1"/>
    <property type="molecule type" value="Genomic_DNA"/>
</dbReference>
<feature type="compositionally biased region" description="Polar residues" evidence="9">
    <location>
        <begin position="704"/>
        <end position="715"/>
    </location>
</feature>
<keyword evidence="3" id="KW-0344">Guanine-nucleotide releasing factor</keyword>
<gene>
    <name evidence="13" type="ORF">MARU1_003524</name>
</gene>
<keyword evidence="2" id="KW-0963">Cytoplasm</keyword>
<evidence type="ECO:0000256" key="2">
    <source>
        <dbReference type="ARBA" id="ARBA00022490"/>
    </source>
</evidence>
<evidence type="ECO:0000259" key="10">
    <source>
        <dbReference type="PROSITE" id="PS50003"/>
    </source>
</evidence>